<dbReference type="RefSeq" id="WP_382410941.1">
    <property type="nucleotide sequence ID" value="NZ_JBHSGU010000029.1"/>
</dbReference>
<proteinExistence type="inferred from homology"/>
<evidence type="ECO:0000259" key="5">
    <source>
        <dbReference type="Pfam" id="PF25954"/>
    </source>
</evidence>
<comment type="similarity">
    <text evidence="1">Belongs to the membrane fusion protein (MFP) (TC 8.A.1) family.</text>
</comment>
<dbReference type="Gene3D" id="2.40.420.20">
    <property type="match status" value="1"/>
</dbReference>
<dbReference type="Proteomes" id="UP001595897">
    <property type="component" value="Unassembled WGS sequence"/>
</dbReference>
<evidence type="ECO:0000313" key="7">
    <source>
        <dbReference type="Proteomes" id="UP001595897"/>
    </source>
</evidence>
<dbReference type="EMBL" id="JBHSGU010000029">
    <property type="protein sequence ID" value="MFC4701968.1"/>
    <property type="molecule type" value="Genomic_DNA"/>
</dbReference>
<dbReference type="InterPro" id="IPR006143">
    <property type="entry name" value="RND_pump_MFP"/>
</dbReference>
<dbReference type="Gene3D" id="2.40.50.100">
    <property type="match status" value="1"/>
</dbReference>
<dbReference type="Pfam" id="PF25876">
    <property type="entry name" value="HH_MFP_RND"/>
    <property type="match status" value="1"/>
</dbReference>
<evidence type="ECO:0000256" key="2">
    <source>
        <dbReference type="SAM" id="Coils"/>
    </source>
</evidence>
<dbReference type="InterPro" id="IPR058625">
    <property type="entry name" value="MdtA-like_BSH"/>
</dbReference>
<feature type="domain" description="CusB-like beta-barrel" evidence="5">
    <location>
        <begin position="213"/>
        <end position="281"/>
    </location>
</feature>
<evidence type="ECO:0000256" key="1">
    <source>
        <dbReference type="ARBA" id="ARBA00009477"/>
    </source>
</evidence>
<feature type="domain" description="Multidrug resistance protein MdtA-like alpha-helical hairpin" evidence="3">
    <location>
        <begin position="110"/>
        <end position="172"/>
    </location>
</feature>
<dbReference type="PANTHER" id="PTHR30469">
    <property type="entry name" value="MULTIDRUG RESISTANCE PROTEIN MDTA"/>
    <property type="match status" value="1"/>
</dbReference>
<accession>A0ABV9M191</accession>
<organism evidence="6 7">
    <name type="scientific">Glaciecola siphonariae</name>
    <dbReference type="NCBI Taxonomy" id="521012"/>
    <lineage>
        <taxon>Bacteria</taxon>
        <taxon>Pseudomonadati</taxon>
        <taxon>Pseudomonadota</taxon>
        <taxon>Gammaproteobacteria</taxon>
        <taxon>Alteromonadales</taxon>
        <taxon>Alteromonadaceae</taxon>
        <taxon>Glaciecola</taxon>
    </lineage>
</organism>
<feature type="domain" description="Multidrug resistance protein MdtA-like barrel-sandwich hybrid" evidence="4">
    <location>
        <begin position="76"/>
        <end position="201"/>
    </location>
</feature>
<dbReference type="Pfam" id="PF25954">
    <property type="entry name" value="Beta-barrel_RND_2"/>
    <property type="match status" value="1"/>
</dbReference>
<dbReference type="NCBIfam" id="TIGR01730">
    <property type="entry name" value="RND_mfp"/>
    <property type="match status" value="1"/>
</dbReference>
<dbReference type="InterPro" id="IPR058624">
    <property type="entry name" value="MdtA-like_HH"/>
</dbReference>
<protein>
    <submittedName>
        <fullName evidence="6">Efflux RND transporter periplasmic adaptor subunit</fullName>
    </submittedName>
</protein>
<dbReference type="Pfam" id="PF25917">
    <property type="entry name" value="BSH_RND"/>
    <property type="match status" value="1"/>
</dbReference>
<evidence type="ECO:0000259" key="3">
    <source>
        <dbReference type="Pfam" id="PF25876"/>
    </source>
</evidence>
<evidence type="ECO:0000259" key="4">
    <source>
        <dbReference type="Pfam" id="PF25917"/>
    </source>
</evidence>
<keyword evidence="7" id="KW-1185">Reference proteome</keyword>
<name>A0ABV9M191_9ALTE</name>
<dbReference type="Gene3D" id="1.10.287.470">
    <property type="entry name" value="Helix hairpin bin"/>
    <property type="match status" value="1"/>
</dbReference>
<dbReference type="Gene3D" id="2.40.30.170">
    <property type="match status" value="1"/>
</dbReference>
<feature type="coiled-coil region" evidence="2">
    <location>
        <begin position="116"/>
        <end position="174"/>
    </location>
</feature>
<comment type="caution">
    <text evidence="6">The sequence shown here is derived from an EMBL/GenBank/DDBJ whole genome shotgun (WGS) entry which is preliminary data.</text>
</comment>
<keyword evidence="2" id="KW-0175">Coiled coil</keyword>
<dbReference type="PANTHER" id="PTHR30469:SF29">
    <property type="entry name" value="BLR2860 PROTEIN"/>
    <property type="match status" value="1"/>
</dbReference>
<dbReference type="SUPFAM" id="SSF111369">
    <property type="entry name" value="HlyD-like secretion proteins"/>
    <property type="match status" value="1"/>
</dbReference>
<sequence>MRKSYVIAALCSLLFVLWMLSGMLFDASDSDGNSDSSSESGQSAQNTLFKVAVKTMQAKPTQLYVTSNGQVEPNSVVQVRAQTQGQIEKRFATEGDRVEKGQVIAAIELNDRKIRLEQEQALLASRSNTLKRLQQLAQSNYQSQSDLDRAQADVKASEANIAAIELEIEHTQIKAPISGVIEQFSAEQGDFVQVNSPVAVLLEQSPLIVRLPIAQQDVNKLSIGSEADISLSTGEELTGTLRYISPRANEQTRTFEVEIEINNADGKLRSGMSARAKIATEQAMAHFISPSLFSLGTGGEIGVKVVDSDNVVHFREVSILQSNTQGAWVSGLDAQIRIIVNGQGFVKDGNQVAVEELSPQEAR</sequence>
<dbReference type="InterPro" id="IPR058792">
    <property type="entry name" value="Beta-barrel_RND_2"/>
</dbReference>
<gene>
    <name evidence="6" type="ORF">ACFO4O_17620</name>
</gene>
<evidence type="ECO:0000313" key="6">
    <source>
        <dbReference type="EMBL" id="MFC4701968.1"/>
    </source>
</evidence>
<reference evidence="7" key="1">
    <citation type="journal article" date="2019" name="Int. J. Syst. Evol. Microbiol.">
        <title>The Global Catalogue of Microorganisms (GCM) 10K type strain sequencing project: providing services to taxonomists for standard genome sequencing and annotation.</title>
        <authorList>
            <consortium name="The Broad Institute Genomics Platform"/>
            <consortium name="The Broad Institute Genome Sequencing Center for Infectious Disease"/>
            <person name="Wu L."/>
            <person name="Ma J."/>
        </authorList>
    </citation>
    <scope>NUCLEOTIDE SEQUENCE [LARGE SCALE GENOMIC DNA]</scope>
    <source>
        <strain evidence="7">KACC 12507</strain>
    </source>
</reference>